<dbReference type="AlphaFoldDB" id="A0A0U2Q9S5"/>
<dbReference type="SUPFAM" id="SSF103473">
    <property type="entry name" value="MFS general substrate transporter"/>
    <property type="match status" value="1"/>
</dbReference>
<feature type="transmembrane region" description="Helical" evidence="6">
    <location>
        <begin position="385"/>
        <end position="404"/>
    </location>
</feature>
<feature type="transmembrane region" description="Helical" evidence="6">
    <location>
        <begin position="256"/>
        <end position="278"/>
    </location>
</feature>
<dbReference type="InterPro" id="IPR036259">
    <property type="entry name" value="MFS_trans_sf"/>
</dbReference>
<dbReference type="InterPro" id="IPR020846">
    <property type="entry name" value="MFS_dom"/>
</dbReference>
<feature type="transmembrane region" description="Helical" evidence="6">
    <location>
        <begin position="84"/>
        <end position="101"/>
    </location>
</feature>
<evidence type="ECO:0000259" key="7">
    <source>
        <dbReference type="PROSITE" id="PS50850"/>
    </source>
</evidence>
<dbReference type="PROSITE" id="PS50850">
    <property type="entry name" value="MFS"/>
    <property type="match status" value="1"/>
</dbReference>
<keyword evidence="9" id="KW-1185">Reference proteome</keyword>
<feature type="transmembrane region" description="Helical" evidence="6">
    <location>
        <begin position="147"/>
        <end position="165"/>
    </location>
</feature>
<name>A0A0U2Q9S5_9BACL</name>
<feature type="transmembrane region" description="Helical" evidence="6">
    <location>
        <begin position="21"/>
        <end position="43"/>
    </location>
</feature>
<feature type="transmembrane region" description="Helical" evidence="6">
    <location>
        <begin position="290"/>
        <end position="309"/>
    </location>
</feature>
<feature type="transmembrane region" description="Helical" evidence="6">
    <location>
        <begin position="224"/>
        <end position="250"/>
    </location>
</feature>
<evidence type="ECO:0000256" key="1">
    <source>
        <dbReference type="ARBA" id="ARBA00004651"/>
    </source>
</evidence>
<feature type="transmembrane region" description="Helical" evidence="6">
    <location>
        <begin position="171"/>
        <end position="191"/>
    </location>
</feature>
<dbReference type="KEGG" id="prt:AUC31_11150"/>
<evidence type="ECO:0000256" key="5">
    <source>
        <dbReference type="ARBA" id="ARBA00023136"/>
    </source>
</evidence>
<dbReference type="GO" id="GO:0022857">
    <property type="term" value="F:transmembrane transporter activity"/>
    <property type="evidence" value="ECO:0007669"/>
    <property type="project" value="InterPro"/>
</dbReference>
<comment type="subcellular location">
    <subcellularLocation>
        <location evidence="1">Cell membrane</location>
        <topology evidence="1">Multi-pass membrane protein</topology>
    </subcellularLocation>
</comment>
<proteinExistence type="predicted"/>
<feature type="transmembrane region" description="Helical" evidence="6">
    <location>
        <begin position="351"/>
        <end position="373"/>
    </location>
</feature>
<keyword evidence="3 6" id="KW-0812">Transmembrane</keyword>
<feature type="domain" description="Major facilitator superfamily (MFS) profile" evidence="7">
    <location>
        <begin position="1"/>
        <end position="411"/>
    </location>
</feature>
<dbReference type="RefSeq" id="WP_058382421.1">
    <property type="nucleotide sequence ID" value="NZ_CP013659.2"/>
</dbReference>
<evidence type="ECO:0000256" key="2">
    <source>
        <dbReference type="ARBA" id="ARBA00022448"/>
    </source>
</evidence>
<dbReference type="EMBL" id="CP013659">
    <property type="protein sequence ID" value="ALS75718.1"/>
    <property type="molecule type" value="Genomic_DNA"/>
</dbReference>
<evidence type="ECO:0000256" key="4">
    <source>
        <dbReference type="ARBA" id="ARBA00022989"/>
    </source>
</evidence>
<keyword evidence="2" id="KW-0813">Transport</keyword>
<feature type="transmembrane region" description="Helical" evidence="6">
    <location>
        <begin position="55"/>
        <end position="77"/>
    </location>
</feature>
<dbReference type="Proteomes" id="UP000067683">
    <property type="component" value="Chromosome"/>
</dbReference>
<reference evidence="8" key="1">
    <citation type="submission" date="2016-01" db="EMBL/GenBank/DDBJ databases">
        <title>Complete genome of Planococcus rifietoensis type strain M8.</title>
        <authorList>
            <person name="See-Too W.S."/>
        </authorList>
    </citation>
    <scope>NUCLEOTIDE SEQUENCE [LARGE SCALE GENOMIC DNA]</scope>
    <source>
        <strain evidence="8">M8</strain>
    </source>
</reference>
<gene>
    <name evidence="8" type="ORF">AUC31_11150</name>
</gene>
<dbReference type="GO" id="GO:0005886">
    <property type="term" value="C:plasma membrane"/>
    <property type="evidence" value="ECO:0007669"/>
    <property type="project" value="UniProtKB-SubCell"/>
</dbReference>
<evidence type="ECO:0000256" key="6">
    <source>
        <dbReference type="SAM" id="Phobius"/>
    </source>
</evidence>
<keyword evidence="5 6" id="KW-0472">Membrane</keyword>
<dbReference type="InterPro" id="IPR052952">
    <property type="entry name" value="MFS-Transporter"/>
</dbReference>
<keyword evidence="4 6" id="KW-1133">Transmembrane helix</keyword>
<dbReference type="InterPro" id="IPR011701">
    <property type="entry name" value="MFS"/>
</dbReference>
<organism evidence="8 9">
    <name type="scientific">Planococcus rifietoensis</name>
    <dbReference type="NCBI Taxonomy" id="200991"/>
    <lineage>
        <taxon>Bacteria</taxon>
        <taxon>Bacillati</taxon>
        <taxon>Bacillota</taxon>
        <taxon>Bacilli</taxon>
        <taxon>Bacillales</taxon>
        <taxon>Caryophanaceae</taxon>
        <taxon>Planococcus</taxon>
    </lineage>
</organism>
<dbReference type="PANTHER" id="PTHR23527">
    <property type="entry name" value="BLL3282 PROTEIN"/>
    <property type="match status" value="1"/>
</dbReference>
<evidence type="ECO:0000313" key="8">
    <source>
        <dbReference type="EMBL" id="ALS75718.1"/>
    </source>
</evidence>
<accession>A0A0U2Q9S5</accession>
<feature type="transmembrane region" description="Helical" evidence="6">
    <location>
        <begin position="315"/>
        <end position="339"/>
    </location>
</feature>
<dbReference type="PANTHER" id="PTHR23527:SF1">
    <property type="entry name" value="BLL3282 PROTEIN"/>
    <property type="match status" value="1"/>
</dbReference>
<dbReference type="Pfam" id="PF07690">
    <property type="entry name" value="MFS_1"/>
    <property type="match status" value="1"/>
</dbReference>
<evidence type="ECO:0000256" key="3">
    <source>
        <dbReference type="ARBA" id="ARBA00022692"/>
    </source>
</evidence>
<evidence type="ECO:0000313" key="9">
    <source>
        <dbReference type="Proteomes" id="UP000067683"/>
    </source>
</evidence>
<dbReference type="Gene3D" id="1.20.1250.20">
    <property type="entry name" value="MFS general substrate transporter like domains"/>
    <property type="match status" value="2"/>
</dbReference>
<dbReference type="STRING" id="200991.AUC31_11150"/>
<protein>
    <submittedName>
        <fullName evidence="8">MFS transporter</fullName>
    </submittedName>
</protein>
<dbReference type="OrthoDB" id="244640at2"/>
<sequence length="418" mass="45237">MDNSTLVKPFKSINRWHMLGWLLVAQVMVAFIGRSLAPLGVLIGQDLALTKAQIGMLPAALFLGQSIASIPAGFIVDRIGSKRLLLYLSFGLGGAFMLMAISSNYFFVLLMVAIGGVGYGTMHPTSNKGILHWFQQKRGTAMGIKQMGVTLGSALSALLLLPLAAAWGWRMALLAACALLMATGVLAYRFYRDPPSAEPHEPERKISWSYLKESIGAMFRHKPLVLLSIAAMGLSGSQLILNTYIVLFAYEQLGLSLLLAGMLLVISEVSGSFGRVAWGIISDTIFKGQRLIVLVYIAALSIGIALMVTQLPEGISFWAIASVVAVFGFCISGFNGIWMNAATELVPFKQAGIASGFTLMVGSWGVIIGPPLFGYIVDLSGDFNYGWFFLSFVLLFVIVLLLWAKRLANKETQHNKGV</sequence>
<feature type="transmembrane region" description="Helical" evidence="6">
    <location>
        <begin position="107"/>
        <end position="126"/>
    </location>
</feature>